<dbReference type="RefSeq" id="WP_106758614.1">
    <property type="nucleotide sequence ID" value="NZ_PXWF02000251.1"/>
</dbReference>
<reference evidence="3 4" key="1">
    <citation type="submission" date="2018-04" db="EMBL/GenBank/DDBJ databases">
        <title>Massilia violaceinigra sp. nov., a novel purple-pigmented bacterium isolated from Tianshan glacier, Xinjiang, China.</title>
        <authorList>
            <person name="Wang H."/>
        </authorList>
    </citation>
    <scope>NUCLEOTIDE SEQUENCE [LARGE SCALE GENOMIC DNA]</scope>
    <source>
        <strain evidence="3 4">B448-2</strain>
    </source>
</reference>
<dbReference type="OrthoDB" id="9775735at2"/>
<dbReference type="AlphaFoldDB" id="A0A2U2HHU6"/>
<proteinExistence type="predicted"/>
<comment type="caution">
    <text evidence="3">The sequence shown here is derived from an EMBL/GenBank/DDBJ whole genome shotgun (WGS) entry which is preliminary data.</text>
</comment>
<feature type="transmembrane region" description="Helical" evidence="2">
    <location>
        <begin position="64"/>
        <end position="84"/>
    </location>
</feature>
<dbReference type="Proteomes" id="UP000241421">
    <property type="component" value="Unassembled WGS sequence"/>
</dbReference>
<keyword evidence="2" id="KW-0472">Membrane</keyword>
<evidence type="ECO:0000256" key="1">
    <source>
        <dbReference type="SAM" id="MobiDB-lite"/>
    </source>
</evidence>
<dbReference type="EMBL" id="PXWF02000251">
    <property type="protein sequence ID" value="PWF45500.1"/>
    <property type="molecule type" value="Genomic_DNA"/>
</dbReference>
<evidence type="ECO:0000313" key="3">
    <source>
        <dbReference type="EMBL" id="PWF45500.1"/>
    </source>
</evidence>
<keyword evidence="4" id="KW-1185">Reference proteome</keyword>
<feature type="region of interest" description="Disordered" evidence="1">
    <location>
        <begin position="1"/>
        <end position="23"/>
    </location>
</feature>
<accession>A0A2U2HHU6</accession>
<gene>
    <name evidence="3" type="ORF">C7C56_017285</name>
</gene>
<feature type="transmembrane region" description="Helical" evidence="2">
    <location>
        <begin position="90"/>
        <end position="109"/>
    </location>
</feature>
<evidence type="ECO:0000313" key="4">
    <source>
        <dbReference type="Proteomes" id="UP000241421"/>
    </source>
</evidence>
<evidence type="ECO:0000256" key="2">
    <source>
        <dbReference type="SAM" id="Phobius"/>
    </source>
</evidence>
<keyword evidence="2" id="KW-0812">Transmembrane</keyword>
<feature type="transmembrane region" description="Helical" evidence="2">
    <location>
        <begin position="31"/>
        <end position="52"/>
    </location>
</feature>
<feature type="transmembrane region" description="Helical" evidence="2">
    <location>
        <begin position="116"/>
        <end position="134"/>
    </location>
</feature>
<name>A0A2U2HHU6_9BURK</name>
<keyword evidence="2" id="KW-1133">Transmembrane helix</keyword>
<protein>
    <submittedName>
        <fullName evidence="3">Uncharacterized protein</fullName>
    </submittedName>
</protein>
<sequence>MDNNPYAPPATKLDGATSGERPDSRGGCLTAFLLLALLMNSGVAIAYIVSIVRGSMFGSALPPVGIVVFLCVAALVNVACSIAIWKWYRWGVYGFLAMALAALCVNIYLDIDYKSILFGLLGPVILAALVRPIWRHLR</sequence>
<organism evidence="3 4">
    <name type="scientific">Massilia glaciei</name>
    <dbReference type="NCBI Taxonomy" id="1524097"/>
    <lineage>
        <taxon>Bacteria</taxon>
        <taxon>Pseudomonadati</taxon>
        <taxon>Pseudomonadota</taxon>
        <taxon>Betaproteobacteria</taxon>
        <taxon>Burkholderiales</taxon>
        <taxon>Oxalobacteraceae</taxon>
        <taxon>Telluria group</taxon>
        <taxon>Massilia</taxon>
    </lineage>
</organism>